<feature type="compositionally biased region" description="Basic residues" evidence="1">
    <location>
        <begin position="14"/>
        <end position="23"/>
    </location>
</feature>
<comment type="caution">
    <text evidence="2">The sequence shown here is derived from an EMBL/GenBank/DDBJ whole genome shotgun (WGS) entry which is preliminary data.</text>
</comment>
<gene>
    <name evidence="2" type="ORF">AV274_0817</name>
</gene>
<dbReference type="AlphaFoldDB" id="A0A196SNQ6"/>
<evidence type="ECO:0000313" key="2">
    <source>
        <dbReference type="EMBL" id="OAO17474.1"/>
    </source>
</evidence>
<name>A0A196SNQ6_BLAHN</name>
<dbReference type="Proteomes" id="UP000078348">
    <property type="component" value="Unassembled WGS sequence"/>
</dbReference>
<sequence length="106" mass="12162">MAKKSKQPTNAQKVHAKANKPKAAKSYGTEGKVNKKLIKKHRDYLRGLEKRREELIVANRATHNAHAGEMASLEKQINEWKLRIACEEKGEPFVPPKENEMDEEEK</sequence>
<accession>A0A196SNQ6</accession>
<protein>
    <submittedName>
        <fullName evidence="2">Uncharacterized protein</fullName>
    </submittedName>
</protein>
<evidence type="ECO:0000313" key="3">
    <source>
        <dbReference type="Proteomes" id="UP000078348"/>
    </source>
</evidence>
<evidence type="ECO:0000256" key="1">
    <source>
        <dbReference type="SAM" id="MobiDB-lite"/>
    </source>
</evidence>
<keyword evidence="3" id="KW-1185">Reference proteome</keyword>
<dbReference type="EMBL" id="LXWW01000029">
    <property type="protein sequence ID" value="OAO17474.1"/>
    <property type="molecule type" value="Genomic_DNA"/>
</dbReference>
<reference evidence="2 3" key="1">
    <citation type="submission" date="2016-05" db="EMBL/GenBank/DDBJ databases">
        <title>Nuclear genome of Blastocystis sp. subtype 1 NandII.</title>
        <authorList>
            <person name="Gentekaki E."/>
            <person name="Curtis B."/>
            <person name="Stairs C."/>
            <person name="Eme L."/>
            <person name="Herman E."/>
            <person name="Klimes V."/>
            <person name="Arias M.C."/>
            <person name="Elias M."/>
            <person name="Hilliou F."/>
            <person name="Klute M."/>
            <person name="Malik S.-B."/>
            <person name="Pightling A."/>
            <person name="Rachubinski R."/>
            <person name="Salas D."/>
            <person name="Schlacht A."/>
            <person name="Suga H."/>
            <person name="Archibald J."/>
            <person name="Ball S.G."/>
            <person name="Clark G."/>
            <person name="Dacks J."/>
            <person name="Van Der Giezen M."/>
            <person name="Tsaousis A."/>
            <person name="Roger A."/>
        </authorList>
    </citation>
    <scope>NUCLEOTIDE SEQUENCE [LARGE SCALE GENOMIC DNA]</scope>
    <source>
        <strain evidence="3">ATCC 50177 / NandII</strain>
    </source>
</reference>
<organism evidence="2 3">
    <name type="scientific">Blastocystis sp. subtype 1 (strain ATCC 50177 / NandII)</name>
    <dbReference type="NCBI Taxonomy" id="478820"/>
    <lineage>
        <taxon>Eukaryota</taxon>
        <taxon>Sar</taxon>
        <taxon>Stramenopiles</taxon>
        <taxon>Bigyra</taxon>
        <taxon>Opalozoa</taxon>
        <taxon>Opalinata</taxon>
        <taxon>Blastocystidae</taxon>
        <taxon>Blastocystis</taxon>
    </lineage>
</organism>
<feature type="region of interest" description="Disordered" evidence="1">
    <location>
        <begin position="1"/>
        <end position="34"/>
    </location>
</feature>
<proteinExistence type="predicted"/>